<evidence type="ECO:0000256" key="1">
    <source>
        <dbReference type="SAM" id="MobiDB-lite"/>
    </source>
</evidence>
<dbReference type="AlphaFoldDB" id="A0A0J6HG38"/>
<dbReference type="EMBL" id="LT629746">
    <property type="protein sequence ID" value="SDT55391.1"/>
    <property type="molecule type" value="Genomic_DNA"/>
</dbReference>
<reference evidence="3" key="1">
    <citation type="submission" date="2016-10" db="EMBL/GenBank/DDBJ databases">
        <authorList>
            <person name="de Groot N.N."/>
        </authorList>
    </citation>
    <scope>NUCLEOTIDE SEQUENCE [LARGE SCALE GENOMIC DNA]</scope>
    <source>
        <strain evidence="3">BS3782</strain>
    </source>
</reference>
<feature type="region of interest" description="Disordered" evidence="1">
    <location>
        <begin position="145"/>
        <end position="176"/>
    </location>
</feature>
<dbReference type="Proteomes" id="UP000434925">
    <property type="component" value="Unassembled WGS sequence"/>
</dbReference>
<dbReference type="Proteomes" id="UP000182814">
    <property type="component" value="Chromosome I"/>
</dbReference>
<evidence type="ECO:0000313" key="2">
    <source>
        <dbReference type="EMBL" id="KAB0498281.1"/>
    </source>
</evidence>
<gene>
    <name evidence="2" type="ORF">F7R14_27490</name>
    <name evidence="3" type="ORF">SAMN04490191_5148</name>
</gene>
<dbReference type="EMBL" id="VZPO01000013">
    <property type="protein sequence ID" value="KAB0498281.1"/>
    <property type="molecule type" value="Genomic_DNA"/>
</dbReference>
<proteinExistence type="predicted"/>
<sequence length="176" mass="19719">MTTNNKITAEPNWDANDMVIKVIKPGSLAFENLTQEPATRGTHFRTASLIYDSLALRYNKVEPGDLLLVALPNKPSASNLRKIFMGRGMKVDDYLLFRSIYDERGQRIPQNKRPLVLQRITDKMMETVQPCPAIAAQIAEEAEERGASYNFAQDEKPVNPGPAEEISAENQDLVNT</sequence>
<reference evidence="4" key="2">
    <citation type="submission" date="2016-10" db="EMBL/GenBank/DDBJ databases">
        <authorList>
            <person name="Varghese N."/>
            <person name="Submissions S."/>
        </authorList>
    </citation>
    <scope>NUCLEOTIDE SEQUENCE [LARGE SCALE GENOMIC DNA]</scope>
    <source>
        <strain evidence="4">BS3782</strain>
    </source>
</reference>
<protein>
    <submittedName>
        <fullName evidence="3">Uncharacterized protein</fullName>
    </submittedName>
</protein>
<reference evidence="2 5" key="3">
    <citation type="submission" date="2019-09" db="EMBL/GenBank/DDBJ databases">
        <title>Draft genome sequences of 48 bacterial type strains from the CCUG.</title>
        <authorList>
            <person name="Tunovic T."/>
            <person name="Pineiro-Iglesias B."/>
            <person name="Unosson C."/>
            <person name="Inganas E."/>
            <person name="Ohlen M."/>
            <person name="Cardew S."/>
            <person name="Jensie-Markopoulos S."/>
            <person name="Salva-Serra F."/>
            <person name="Jaen-Luchoro D."/>
            <person name="Karlsson R."/>
            <person name="Svensson-Stadler L."/>
            <person name="Chun J."/>
            <person name="Moore E."/>
        </authorList>
    </citation>
    <scope>NUCLEOTIDE SEQUENCE [LARGE SCALE GENOMIC DNA]</scope>
    <source>
        <strain evidence="2 5">CCUG 51522</strain>
    </source>
</reference>
<organism evidence="3 4">
    <name type="scientific">Pseudomonas lini</name>
    <dbReference type="NCBI Taxonomy" id="163011"/>
    <lineage>
        <taxon>Bacteria</taxon>
        <taxon>Pseudomonadati</taxon>
        <taxon>Pseudomonadota</taxon>
        <taxon>Gammaproteobacteria</taxon>
        <taxon>Pseudomonadales</taxon>
        <taxon>Pseudomonadaceae</taxon>
        <taxon>Pseudomonas</taxon>
    </lineage>
</organism>
<evidence type="ECO:0000313" key="3">
    <source>
        <dbReference type="EMBL" id="SDT55391.1"/>
    </source>
</evidence>
<keyword evidence="4" id="KW-1185">Reference proteome</keyword>
<evidence type="ECO:0000313" key="4">
    <source>
        <dbReference type="Proteomes" id="UP000182814"/>
    </source>
</evidence>
<dbReference type="RefSeq" id="WP_048395238.1">
    <property type="nucleotide sequence ID" value="NZ_JYLB01000003.1"/>
</dbReference>
<accession>A0A0J6HG38</accession>
<name>A0A0J6HG38_9PSED</name>
<dbReference type="PATRIC" id="fig|163011.3.peg.3446"/>
<evidence type="ECO:0000313" key="5">
    <source>
        <dbReference type="Proteomes" id="UP000434925"/>
    </source>
</evidence>